<name>A0A9W9YQA0_9CNID</name>
<evidence type="ECO:0000313" key="2">
    <source>
        <dbReference type="EMBL" id="KAJ7357748.1"/>
    </source>
</evidence>
<proteinExistence type="predicted"/>
<reference evidence="2" key="1">
    <citation type="submission" date="2023-01" db="EMBL/GenBank/DDBJ databases">
        <title>Genome assembly of the deep-sea coral Lophelia pertusa.</title>
        <authorList>
            <person name="Herrera S."/>
            <person name="Cordes E."/>
        </authorList>
    </citation>
    <scope>NUCLEOTIDE SEQUENCE</scope>
    <source>
        <strain evidence="2">USNM1676648</strain>
        <tissue evidence="2">Polyp</tissue>
    </source>
</reference>
<organism evidence="2 3">
    <name type="scientific">Desmophyllum pertusum</name>
    <dbReference type="NCBI Taxonomy" id="174260"/>
    <lineage>
        <taxon>Eukaryota</taxon>
        <taxon>Metazoa</taxon>
        <taxon>Cnidaria</taxon>
        <taxon>Anthozoa</taxon>
        <taxon>Hexacorallia</taxon>
        <taxon>Scleractinia</taxon>
        <taxon>Caryophylliina</taxon>
        <taxon>Caryophylliidae</taxon>
        <taxon>Desmophyllum</taxon>
    </lineage>
</organism>
<evidence type="ECO:0000313" key="3">
    <source>
        <dbReference type="Proteomes" id="UP001163046"/>
    </source>
</evidence>
<sequence length="83" mass="9051">MFSFVRKLLFLLSLYRHVFQSYGNSISCSKNCRCSVCPITGLQNLTEISCNASSLQEIDIPSENNICSLVLSGNGIAALDKSS</sequence>
<keyword evidence="3" id="KW-1185">Reference proteome</keyword>
<feature type="signal peptide" evidence="1">
    <location>
        <begin position="1"/>
        <end position="20"/>
    </location>
</feature>
<accession>A0A9W9YQA0</accession>
<evidence type="ECO:0000256" key="1">
    <source>
        <dbReference type="SAM" id="SignalP"/>
    </source>
</evidence>
<dbReference type="Proteomes" id="UP001163046">
    <property type="component" value="Unassembled WGS sequence"/>
</dbReference>
<keyword evidence="1" id="KW-0732">Signal</keyword>
<comment type="caution">
    <text evidence="2">The sequence shown here is derived from an EMBL/GenBank/DDBJ whole genome shotgun (WGS) entry which is preliminary data.</text>
</comment>
<dbReference type="AlphaFoldDB" id="A0A9W9YQA0"/>
<protein>
    <submittedName>
        <fullName evidence="2">Uncharacterized protein</fullName>
    </submittedName>
</protein>
<feature type="chain" id="PRO_5040949924" evidence="1">
    <location>
        <begin position="21"/>
        <end position="83"/>
    </location>
</feature>
<gene>
    <name evidence="2" type="ORF">OS493_023222</name>
</gene>
<dbReference type="EMBL" id="MU827318">
    <property type="protein sequence ID" value="KAJ7357748.1"/>
    <property type="molecule type" value="Genomic_DNA"/>
</dbReference>